<gene>
    <name evidence="1" type="ORF">C8N34_112154</name>
</gene>
<organism evidence="1 2">
    <name type="scientific">Gemmobacter caeni</name>
    <dbReference type="NCBI Taxonomy" id="589035"/>
    <lineage>
        <taxon>Bacteria</taxon>
        <taxon>Pseudomonadati</taxon>
        <taxon>Pseudomonadota</taxon>
        <taxon>Alphaproteobacteria</taxon>
        <taxon>Rhodobacterales</taxon>
        <taxon>Paracoccaceae</taxon>
        <taxon>Gemmobacter</taxon>
    </lineage>
</organism>
<dbReference type="Gene3D" id="1.10.3700.10">
    <property type="entry name" value="AGR C 984p-like"/>
    <property type="match status" value="1"/>
</dbReference>
<dbReference type="InterPro" id="IPR010626">
    <property type="entry name" value="DUF1217"/>
</dbReference>
<comment type="caution">
    <text evidence="1">The sequence shown here is derived from an EMBL/GenBank/DDBJ whole genome shotgun (WGS) entry which is preliminary data.</text>
</comment>
<dbReference type="SUPFAM" id="SSF158837">
    <property type="entry name" value="AGR C 984p-like"/>
    <property type="match status" value="1"/>
</dbReference>
<keyword evidence="2" id="KW-1185">Reference proteome</keyword>
<dbReference type="OrthoDB" id="7824597at2"/>
<dbReference type="InterPro" id="IPR023157">
    <property type="entry name" value="AGR-C-984p-like_sf"/>
</dbReference>
<dbReference type="AlphaFoldDB" id="A0A2T6AV40"/>
<evidence type="ECO:0000313" key="2">
    <source>
        <dbReference type="Proteomes" id="UP000244224"/>
    </source>
</evidence>
<reference evidence="1 2" key="1">
    <citation type="submission" date="2018-04" db="EMBL/GenBank/DDBJ databases">
        <title>Genomic Encyclopedia of Archaeal and Bacterial Type Strains, Phase II (KMG-II): from individual species to whole genera.</title>
        <authorList>
            <person name="Goeker M."/>
        </authorList>
    </citation>
    <scope>NUCLEOTIDE SEQUENCE [LARGE SCALE GENOMIC DNA]</scope>
    <source>
        <strain evidence="1 2">DSM 21823</strain>
    </source>
</reference>
<dbReference type="RefSeq" id="WP_108129870.1">
    <property type="nucleotide sequence ID" value="NZ_QBKP01000012.1"/>
</dbReference>
<protein>
    <submittedName>
        <fullName evidence="1">Uncharacterized protein DUF1217</fullName>
    </submittedName>
</protein>
<dbReference type="Pfam" id="PF06748">
    <property type="entry name" value="DUF1217"/>
    <property type="match status" value="1"/>
</dbReference>
<sequence length="246" mass="27020">MTFAPIIPLSGYAGWSFLQRTLDKQKAAFNADAALQRDQAYFRSRIGDIHTAEQLVADHRLLKVALGAFGLEADIGSKFFIQKVLTDGTLNSGALSNKLANKQYKAMSKAFGFGDFNTPRTQLSNFADEILAGYRDNRFEAAVGEVDADMRVALYAQHALPEIAQGPLSEDAKWFSIMGSAPLRRIFETAFGLPSSFGALDIDQQLGILKSRSRRMFGAGGVAQFATAESQDKLLRQYLLRAALLR</sequence>
<name>A0A2T6AV40_9RHOB</name>
<evidence type="ECO:0000313" key="1">
    <source>
        <dbReference type="EMBL" id="PTX47665.1"/>
    </source>
</evidence>
<proteinExistence type="predicted"/>
<dbReference type="Proteomes" id="UP000244224">
    <property type="component" value="Unassembled WGS sequence"/>
</dbReference>
<dbReference type="EMBL" id="QBKP01000012">
    <property type="protein sequence ID" value="PTX47665.1"/>
    <property type="molecule type" value="Genomic_DNA"/>
</dbReference>
<accession>A0A2T6AV40</accession>